<proteinExistence type="predicted"/>
<accession>A0ABY5TJV1</accession>
<sequence>MFTFKEAALAHVKAAEKLLEPEAGFLNENEEVIPIFVNLLFQSVELTLKSFAIEAGLATEQEVRDKRKTRNGHGIEELAILINTKVGQNKVIDLLLPKRGFAISNSILNAMVFGMEFKPSRESYATRKITYGQFGAGQLQIFGGAKEWIEAVRCAAENIHSAAGTLNG</sequence>
<name>A0ABY5TJV1_9GAMM</name>
<dbReference type="EMBL" id="CP103416">
    <property type="protein sequence ID" value="UVW34132.1"/>
    <property type="molecule type" value="Genomic_DNA"/>
</dbReference>
<reference evidence="1" key="1">
    <citation type="submission" date="2022-08" db="EMBL/GenBank/DDBJ databases">
        <title>Catabolic pathway analysis in culturable SAR92 clade bacteria reveals their overlooked roles in DMSP degradation in coastal seas.</title>
        <authorList>
            <person name="He X."/>
            <person name="Zhang X."/>
            <person name="Zhang Y."/>
        </authorList>
    </citation>
    <scope>NUCLEOTIDE SEQUENCE</scope>
    <source>
        <strain evidence="1">H455</strain>
    </source>
</reference>
<protein>
    <submittedName>
        <fullName evidence="1">Uncharacterized protein</fullName>
    </submittedName>
</protein>
<gene>
    <name evidence="1" type="ORF">NYF23_08835</name>
</gene>
<organism evidence="1 2">
    <name type="scientific">SAR92 clade bacterium H455</name>
    <dbReference type="NCBI Taxonomy" id="2974818"/>
    <lineage>
        <taxon>Bacteria</taxon>
        <taxon>Pseudomonadati</taxon>
        <taxon>Pseudomonadota</taxon>
        <taxon>Gammaproteobacteria</taxon>
        <taxon>Cellvibrionales</taxon>
        <taxon>Porticoccaceae</taxon>
        <taxon>SAR92 clade</taxon>
    </lineage>
</organism>
<evidence type="ECO:0000313" key="1">
    <source>
        <dbReference type="EMBL" id="UVW34132.1"/>
    </source>
</evidence>
<dbReference type="Proteomes" id="UP001059934">
    <property type="component" value="Chromosome"/>
</dbReference>
<keyword evidence="2" id="KW-1185">Reference proteome</keyword>
<evidence type="ECO:0000313" key="2">
    <source>
        <dbReference type="Proteomes" id="UP001059934"/>
    </source>
</evidence>